<evidence type="ECO:0000259" key="2">
    <source>
        <dbReference type="SMART" id="SM00849"/>
    </source>
</evidence>
<proteinExistence type="predicted"/>
<accession>A0A4R6S9C7</accession>
<dbReference type="Proteomes" id="UP000295444">
    <property type="component" value="Unassembled WGS sequence"/>
</dbReference>
<organism evidence="3 4">
    <name type="scientific">Labedaea rhizosphaerae</name>
    <dbReference type="NCBI Taxonomy" id="598644"/>
    <lineage>
        <taxon>Bacteria</taxon>
        <taxon>Bacillati</taxon>
        <taxon>Actinomycetota</taxon>
        <taxon>Actinomycetes</taxon>
        <taxon>Pseudonocardiales</taxon>
        <taxon>Pseudonocardiaceae</taxon>
        <taxon>Labedaea</taxon>
    </lineage>
</organism>
<sequence length="268" mass="29504">MNLDVKWHAGSPSPRADTAPPIQVHAYADDTWILRQNKAIHYEAPFMFLLAGESRCLLLDTGATASAEYFPLRATVDSLIGDRPLVVAHTHGHGDHVAADAQFADRPDTVVVGRGRDEVASFFGLDWPASGIFDLGDRVLDLIPGPGHHEAAVVFYDRRTELLFTGDTILPGRLIIDVWDDYVATIDRVLAFCETHPVSHVLGCHVEMSRERGDMYPIGSAYQPDERPLQMAVDDIRAIRAALDVVDGAHGVHVVDDVIIFHLSVHVH</sequence>
<evidence type="ECO:0000313" key="3">
    <source>
        <dbReference type="EMBL" id="TDP96401.1"/>
    </source>
</evidence>
<dbReference type="SUPFAM" id="SSF56281">
    <property type="entry name" value="Metallo-hydrolase/oxidoreductase"/>
    <property type="match status" value="1"/>
</dbReference>
<dbReference type="Gene3D" id="3.60.15.10">
    <property type="entry name" value="Ribonuclease Z/Hydroxyacylglutathione hydrolase-like"/>
    <property type="match status" value="1"/>
</dbReference>
<keyword evidence="4" id="KW-1185">Reference proteome</keyword>
<dbReference type="InterPro" id="IPR036866">
    <property type="entry name" value="RibonucZ/Hydroxyglut_hydro"/>
</dbReference>
<comment type="caution">
    <text evidence="3">The sequence shown here is derived from an EMBL/GenBank/DDBJ whole genome shotgun (WGS) entry which is preliminary data.</text>
</comment>
<dbReference type="SMART" id="SM00849">
    <property type="entry name" value="Lactamase_B"/>
    <property type="match status" value="1"/>
</dbReference>
<reference evidence="3 4" key="1">
    <citation type="submission" date="2019-03" db="EMBL/GenBank/DDBJ databases">
        <title>Genomic Encyclopedia of Type Strains, Phase IV (KMG-IV): sequencing the most valuable type-strain genomes for metagenomic binning, comparative biology and taxonomic classification.</title>
        <authorList>
            <person name="Goeker M."/>
        </authorList>
    </citation>
    <scope>NUCLEOTIDE SEQUENCE [LARGE SCALE GENOMIC DNA]</scope>
    <source>
        <strain evidence="3 4">DSM 45361</strain>
    </source>
</reference>
<protein>
    <submittedName>
        <fullName evidence="3">Metallo-beta-lactamase superfamily protein</fullName>
    </submittedName>
</protein>
<dbReference type="InterPro" id="IPR001279">
    <property type="entry name" value="Metallo-B-lactamas"/>
</dbReference>
<dbReference type="RefSeq" id="WP_133851755.1">
    <property type="nucleotide sequence ID" value="NZ_SNXZ01000004.1"/>
</dbReference>
<evidence type="ECO:0000256" key="1">
    <source>
        <dbReference type="SAM" id="MobiDB-lite"/>
    </source>
</evidence>
<feature type="region of interest" description="Disordered" evidence="1">
    <location>
        <begin position="1"/>
        <end position="20"/>
    </location>
</feature>
<gene>
    <name evidence="3" type="ORF">EV186_104388</name>
</gene>
<dbReference type="Pfam" id="PF00753">
    <property type="entry name" value="Lactamase_B"/>
    <property type="match status" value="1"/>
</dbReference>
<dbReference type="EMBL" id="SNXZ01000004">
    <property type="protein sequence ID" value="TDP96401.1"/>
    <property type="molecule type" value="Genomic_DNA"/>
</dbReference>
<dbReference type="OrthoDB" id="7253658at2"/>
<evidence type="ECO:0000313" key="4">
    <source>
        <dbReference type="Proteomes" id="UP000295444"/>
    </source>
</evidence>
<dbReference type="AlphaFoldDB" id="A0A4R6S9C7"/>
<feature type="domain" description="Metallo-beta-lactamase" evidence="2">
    <location>
        <begin position="44"/>
        <end position="205"/>
    </location>
</feature>
<name>A0A4R6S9C7_LABRH</name>